<dbReference type="RefSeq" id="WP_127803974.1">
    <property type="nucleotide sequence ID" value="NZ_SACY01000003.1"/>
</dbReference>
<proteinExistence type="inferred from homology"/>
<evidence type="ECO:0000256" key="2">
    <source>
        <dbReference type="SAM" id="Phobius"/>
    </source>
</evidence>
<dbReference type="EMBL" id="SACY01000003">
    <property type="protein sequence ID" value="RVU24861.1"/>
    <property type="molecule type" value="Genomic_DNA"/>
</dbReference>
<protein>
    <recommendedName>
        <fullName evidence="3">Bacterial sugar transferase domain-containing protein</fullName>
    </recommendedName>
</protein>
<comment type="similarity">
    <text evidence="1">Belongs to the bacterial sugar transferase family.</text>
</comment>
<keyword evidence="5" id="KW-1185">Reference proteome</keyword>
<dbReference type="Pfam" id="PF02397">
    <property type="entry name" value="Bac_transf"/>
    <property type="match status" value="1"/>
</dbReference>
<dbReference type="InterPro" id="IPR003362">
    <property type="entry name" value="Bact_transf"/>
</dbReference>
<keyword evidence="2" id="KW-0472">Membrane</keyword>
<reference evidence="4 5" key="1">
    <citation type="submission" date="2019-01" db="EMBL/GenBank/DDBJ databases">
        <authorList>
            <person name="Chen W.-M."/>
        </authorList>
    </citation>
    <scope>NUCLEOTIDE SEQUENCE [LARGE SCALE GENOMIC DNA]</scope>
    <source>
        <strain evidence="4 5">FSY-15</strain>
    </source>
</reference>
<dbReference type="Proteomes" id="UP000282832">
    <property type="component" value="Unassembled WGS sequence"/>
</dbReference>
<evidence type="ECO:0000313" key="4">
    <source>
        <dbReference type="EMBL" id="RVU24861.1"/>
    </source>
</evidence>
<feature type="domain" description="Bacterial sugar transferase" evidence="3">
    <location>
        <begin position="41"/>
        <end position="236"/>
    </location>
</feature>
<evidence type="ECO:0000256" key="1">
    <source>
        <dbReference type="ARBA" id="ARBA00006464"/>
    </source>
</evidence>
<evidence type="ECO:0000259" key="3">
    <source>
        <dbReference type="Pfam" id="PF02397"/>
    </source>
</evidence>
<gene>
    <name evidence="4" type="ORF">EOJ36_07590</name>
</gene>
<name>A0A437PRJ0_9BACT</name>
<sequence>MTAQIEEPIEAFPYTPPTEEIKAKYKHIFELKVPIKVPFPKLLFDKTLALFFFLATSPILIFLWIFNFFEGILIPENKGPLFFYYNGVSHGKVFKKWKIRLIKEKYIDKDLQAKGDWHAYKNEWMPEARTYMGRFVKKTYLDEIPQFYLILKGDMSFVGPRPLAVHHYERDLAQGNVTRKLVRGGLLGYGHVRKGTSDFGKPDFEYEYVHRYLTLSPWKLLLTDLYVIWKGIVVVAKAGGH</sequence>
<dbReference type="AlphaFoldDB" id="A0A437PRJ0"/>
<evidence type="ECO:0000313" key="5">
    <source>
        <dbReference type="Proteomes" id="UP000282832"/>
    </source>
</evidence>
<feature type="transmembrane region" description="Helical" evidence="2">
    <location>
        <begin position="48"/>
        <end position="69"/>
    </location>
</feature>
<dbReference type="PANTHER" id="PTHR30576">
    <property type="entry name" value="COLANIC BIOSYNTHESIS UDP-GLUCOSE LIPID CARRIER TRANSFERASE"/>
    <property type="match status" value="1"/>
</dbReference>
<keyword evidence="2" id="KW-1133">Transmembrane helix</keyword>
<dbReference type="PANTHER" id="PTHR30576:SF0">
    <property type="entry name" value="UNDECAPRENYL-PHOSPHATE N-ACETYLGALACTOSAMINYL 1-PHOSPHATE TRANSFERASE-RELATED"/>
    <property type="match status" value="1"/>
</dbReference>
<accession>A0A437PRJ0</accession>
<dbReference type="OrthoDB" id="9774190at2"/>
<comment type="caution">
    <text evidence="4">The sequence shown here is derived from an EMBL/GenBank/DDBJ whole genome shotgun (WGS) entry which is preliminary data.</text>
</comment>
<keyword evidence="2" id="KW-0812">Transmembrane</keyword>
<dbReference type="GO" id="GO:0016780">
    <property type="term" value="F:phosphotransferase activity, for other substituted phosphate groups"/>
    <property type="evidence" value="ECO:0007669"/>
    <property type="project" value="TreeGrafter"/>
</dbReference>
<organism evidence="4 5">
    <name type="scientific">Sandaracinomonas limnophila</name>
    <dbReference type="NCBI Taxonomy" id="1862386"/>
    <lineage>
        <taxon>Bacteria</taxon>
        <taxon>Pseudomonadati</taxon>
        <taxon>Bacteroidota</taxon>
        <taxon>Cytophagia</taxon>
        <taxon>Cytophagales</taxon>
        <taxon>Flectobacillaceae</taxon>
        <taxon>Sandaracinomonas</taxon>
    </lineage>
</organism>